<keyword evidence="1" id="KW-0812">Transmembrane</keyword>
<proteinExistence type="predicted"/>
<protein>
    <submittedName>
        <fullName evidence="2">Uncharacterized protein</fullName>
    </submittedName>
</protein>
<dbReference type="AlphaFoldDB" id="A0A370Q342"/>
<sequence length="300" mass="33859">MNLLSLTSNYVQRVDSMASATNKVDSLRTELIKLQAENNSEIIKQASTTIEYQSELISSFGTIYTILTILIAIIAVGLPIVVYQFGIKPSKDALKQLENNLDEKVAIYLSKNRSQQIAKSIKDLGEDDAELKAQAISFLSLTLHEGFTDQEMFEFNRLIKSGKLSDSHLGSIAYLLGSRVNEYANDIFSDAKYLKNNNLKVQAFQYISKIGLDNFMEPVLELFKKTDNQYGEFINLLTFVNINSKSEALKVFNNKELIDILSDETLKNIGRTIENSIKHMNINIDLKETYLKKVCEKASV</sequence>
<dbReference type="OrthoDB" id="1452998at2"/>
<comment type="caution">
    <text evidence="2">The sequence shown here is derived from an EMBL/GenBank/DDBJ whole genome shotgun (WGS) entry which is preliminary data.</text>
</comment>
<dbReference type="EMBL" id="QRAO01000012">
    <property type="protein sequence ID" value="RDK82785.1"/>
    <property type="molecule type" value="Genomic_DNA"/>
</dbReference>
<evidence type="ECO:0000256" key="1">
    <source>
        <dbReference type="SAM" id="Phobius"/>
    </source>
</evidence>
<keyword evidence="1" id="KW-1133">Transmembrane helix</keyword>
<organism evidence="2 3">
    <name type="scientific">Marinirhabdus gelatinilytica</name>
    <dbReference type="NCBI Taxonomy" id="1703343"/>
    <lineage>
        <taxon>Bacteria</taxon>
        <taxon>Pseudomonadati</taxon>
        <taxon>Bacteroidota</taxon>
        <taxon>Flavobacteriia</taxon>
        <taxon>Flavobacteriales</taxon>
        <taxon>Flavobacteriaceae</taxon>
    </lineage>
</organism>
<evidence type="ECO:0000313" key="2">
    <source>
        <dbReference type="EMBL" id="RDK82785.1"/>
    </source>
</evidence>
<feature type="transmembrane region" description="Helical" evidence="1">
    <location>
        <begin position="63"/>
        <end position="85"/>
    </location>
</feature>
<dbReference type="Proteomes" id="UP000255317">
    <property type="component" value="Unassembled WGS sequence"/>
</dbReference>
<dbReference type="RefSeq" id="WP_147278576.1">
    <property type="nucleotide sequence ID" value="NZ_QRAO01000012.1"/>
</dbReference>
<name>A0A370Q342_9FLAO</name>
<reference evidence="2 3" key="1">
    <citation type="submission" date="2018-07" db="EMBL/GenBank/DDBJ databases">
        <title>Genomic Encyclopedia of Type Strains, Phase IV (KMG-IV): sequencing the most valuable type-strain genomes for metagenomic binning, comparative biology and taxonomic classification.</title>
        <authorList>
            <person name="Goeker M."/>
        </authorList>
    </citation>
    <scope>NUCLEOTIDE SEQUENCE [LARGE SCALE GENOMIC DNA]</scope>
    <source>
        <strain evidence="2 3">DSM 101478</strain>
    </source>
</reference>
<accession>A0A370Q342</accession>
<keyword evidence="1" id="KW-0472">Membrane</keyword>
<keyword evidence="3" id="KW-1185">Reference proteome</keyword>
<gene>
    <name evidence="2" type="ORF">C8D94_1125</name>
</gene>
<evidence type="ECO:0000313" key="3">
    <source>
        <dbReference type="Proteomes" id="UP000255317"/>
    </source>
</evidence>